<keyword evidence="2" id="KW-0560">Oxidoreductase</keyword>
<protein>
    <submittedName>
        <fullName evidence="2">Thiol peroxidase</fullName>
    </submittedName>
</protein>
<organism evidence="2 3">
    <name type="scientific">Campylobacter coli 80352</name>
    <dbReference type="NCBI Taxonomy" id="887288"/>
    <lineage>
        <taxon>Bacteria</taxon>
        <taxon>Pseudomonadati</taxon>
        <taxon>Campylobacterota</taxon>
        <taxon>Epsilonproteobacteria</taxon>
        <taxon>Campylobacterales</taxon>
        <taxon>Campylobacteraceae</taxon>
        <taxon>Campylobacter</taxon>
    </lineage>
</organism>
<proteinExistence type="predicted"/>
<keyword evidence="3" id="KW-1185">Reference proteome</keyword>
<evidence type="ECO:0000313" key="3">
    <source>
        <dbReference type="Proteomes" id="UP000005511"/>
    </source>
</evidence>
<feature type="signal peptide" evidence="1">
    <location>
        <begin position="1"/>
        <end position="20"/>
    </location>
</feature>
<dbReference type="Gene3D" id="3.40.30.10">
    <property type="entry name" value="Glutaredoxin"/>
    <property type="match status" value="1"/>
</dbReference>
<comment type="caution">
    <text evidence="2">The sequence shown here is derived from an EMBL/GenBank/DDBJ whole genome shotgun (WGS) entry which is preliminary data.</text>
</comment>
<evidence type="ECO:0000256" key="1">
    <source>
        <dbReference type="SAM" id="SignalP"/>
    </source>
</evidence>
<sequence length="240" mass="28466">MKKKVILSMLSYLLITNLYANDNLSQEEKIQKISQFYKNRLNNIKDLKIKFVEKNNDFPFESFVFEISANNQRVKEIVFVKDEYFFTDYVNFNTLESSREKASEILAKKSYKTILNELKKDKNYIISLGSGKNQIFIFSDPECPFCQKHLKNIDEKYLKENTLHFIFISIHNNFKITASLYKDLKGKATDKEKLEIINKYFFSNFDYEADEKDIQASEKIFNKYLNLGVNYTPFIIDEVK</sequence>
<dbReference type="SUPFAM" id="SSF52833">
    <property type="entry name" value="Thioredoxin-like"/>
    <property type="match status" value="1"/>
</dbReference>
<dbReference type="InterPro" id="IPR036249">
    <property type="entry name" value="Thioredoxin-like_sf"/>
</dbReference>
<dbReference type="RefSeq" id="WP_002799437.1">
    <property type="nucleotide sequence ID" value="NZ_AIMT01000096.1"/>
</dbReference>
<accession>A0ABP2NPN7</accession>
<dbReference type="EMBL" id="AIMT01000096">
    <property type="protein sequence ID" value="EIA62662.1"/>
    <property type="molecule type" value="Genomic_DNA"/>
</dbReference>
<keyword evidence="1" id="KW-0732">Signal</keyword>
<gene>
    <name evidence="2" type="ORF">cco14_08872</name>
</gene>
<name>A0ABP2NPN7_CAMCO</name>
<dbReference type="Proteomes" id="UP000005511">
    <property type="component" value="Unassembled WGS sequence"/>
</dbReference>
<evidence type="ECO:0000313" key="2">
    <source>
        <dbReference type="EMBL" id="EIA62662.1"/>
    </source>
</evidence>
<reference evidence="2 3" key="1">
    <citation type="submission" date="2010-09" db="EMBL/GenBank/DDBJ databases">
        <authorList>
            <person name="Richards V."/>
            <person name="Lefebure T."/>
            <person name="Suzuki H."/>
            <person name="Pavinski Bitar P."/>
            <person name="Stanhope M."/>
        </authorList>
    </citation>
    <scope>NUCLEOTIDE SEQUENCE [LARGE SCALE GENOMIC DNA]</scope>
    <source>
        <strain evidence="2 3">80352</strain>
    </source>
</reference>
<feature type="chain" id="PRO_5045437817" evidence="1">
    <location>
        <begin position="21"/>
        <end position="240"/>
    </location>
</feature>
<keyword evidence="2" id="KW-0575">Peroxidase</keyword>
<dbReference type="GO" id="GO:0004601">
    <property type="term" value="F:peroxidase activity"/>
    <property type="evidence" value="ECO:0007669"/>
    <property type="project" value="UniProtKB-KW"/>
</dbReference>